<dbReference type="InterPro" id="IPR021973">
    <property type="entry name" value="SprA-related"/>
</dbReference>
<protein>
    <recommendedName>
        <fullName evidence="4">SprA-related family protein</fullName>
    </recommendedName>
</protein>
<feature type="region of interest" description="Disordered" evidence="1">
    <location>
        <begin position="27"/>
        <end position="55"/>
    </location>
</feature>
<feature type="compositionally biased region" description="Low complexity" evidence="1">
    <location>
        <begin position="27"/>
        <end position="37"/>
    </location>
</feature>
<dbReference type="EMBL" id="AP019782">
    <property type="protein sequence ID" value="BBL71399.1"/>
    <property type="molecule type" value="Genomic_DNA"/>
</dbReference>
<evidence type="ECO:0000256" key="1">
    <source>
        <dbReference type="SAM" id="MobiDB-lite"/>
    </source>
</evidence>
<dbReference type="Pfam" id="PF12118">
    <property type="entry name" value="SprA-related"/>
    <property type="match status" value="1"/>
</dbReference>
<name>A0A8D5AK35_9GAMM</name>
<sequence length="197" mass="19737">MGMSIGFSTHSIPLGLWPKASGGAPVAAQAAEAAPGGWSKAGQPGAPRKASGANGELTQEAVKALEKLKATDREVRAHEAAHLAAAGGIAVSGASFSYERGPDGQQYAVGGEVSIDTSPVPNDPEATARKAEQIRRAALAPANPSGQDISVAAAASQMQAQAQAEAAMTRQKPEGKADAYAASIDGNVLGARIDVTA</sequence>
<dbReference type="Proteomes" id="UP000824988">
    <property type="component" value="Chromosome"/>
</dbReference>
<organism evidence="2 3">
    <name type="scientific">Methylogaea oryzae</name>
    <dbReference type="NCBI Taxonomy" id="1295382"/>
    <lineage>
        <taxon>Bacteria</taxon>
        <taxon>Pseudomonadati</taxon>
        <taxon>Pseudomonadota</taxon>
        <taxon>Gammaproteobacteria</taxon>
        <taxon>Methylococcales</taxon>
        <taxon>Methylococcaceae</taxon>
        <taxon>Methylogaea</taxon>
    </lineage>
</organism>
<dbReference type="RefSeq" id="WP_246598827.1">
    <property type="nucleotide sequence ID" value="NZ_AP019782.1"/>
</dbReference>
<keyword evidence="3" id="KW-1185">Reference proteome</keyword>
<gene>
    <name evidence="2" type="ORF">MoryE10_20050</name>
</gene>
<evidence type="ECO:0008006" key="4">
    <source>
        <dbReference type="Google" id="ProtNLM"/>
    </source>
</evidence>
<evidence type="ECO:0000313" key="3">
    <source>
        <dbReference type="Proteomes" id="UP000824988"/>
    </source>
</evidence>
<dbReference type="AlphaFoldDB" id="A0A8D5AK35"/>
<proteinExistence type="predicted"/>
<accession>A0A8D5AK35</accession>
<dbReference type="KEGG" id="moz:MoryE10_20050"/>
<evidence type="ECO:0000313" key="2">
    <source>
        <dbReference type="EMBL" id="BBL71399.1"/>
    </source>
</evidence>
<reference evidence="2" key="1">
    <citation type="submission" date="2019-06" db="EMBL/GenBank/DDBJ databases">
        <title>Complete genome sequence of Methylogaea oryzae strain JCM16910.</title>
        <authorList>
            <person name="Asakawa S."/>
        </authorList>
    </citation>
    <scope>NUCLEOTIDE SEQUENCE</scope>
    <source>
        <strain evidence="2">E10</strain>
    </source>
</reference>